<proteinExistence type="predicted"/>
<comment type="caution">
    <text evidence="2">The sequence shown here is derived from an EMBL/GenBank/DDBJ whole genome shotgun (WGS) entry which is preliminary data.</text>
</comment>
<dbReference type="PANTHER" id="PTHR21310">
    <property type="entry name" value="AMINOGLYCOSIDE PHOSPHOTRANSFERASE-RELATED-RELATED"/>
    <property type="match status" value="1"/>
</dbReference>
<dbReference type="PANTHER" id="PTHR21310:SF40">
    <property type="entry name" value="AMINOGLYCOSIDE PHOSPHOTRANSFERASE DOMAIN-CONTAINING PROTEIN-RELATED"/>
    <property type="match status" value="1"/>
</dbReference>
<dbReference type="Proteomes" id="UP000608154">
    <property type="component" value="Unassembled WGS sequence"/>
</dbReference>
<organism evidence="2 3">
    <name type="scientific">Novosphingobium endophyticum</name>
    <dbReference type="NCBI Taxonomy" id="1955250"/>
    <lineage>
        <taxon>Bacteria</taxon>
        <taxon>Pseudomonadati</taxon>
        <taxon>Pseudomonadota</taxon>
        <taxon>Alphaproteobacteria</taxon>
        <taxon>Sphingomonadales</taxon>
        <taxon>Sphingomonadaceae</taxon>
        <taxon>Novosphingobium</taxon>
    </lineage>
</organism>
<dbReference type="InterPro" id="IPR051678">
    <property type="entry name" value="AGP_Transferase"/>
</dbReference>
<dbReference type="InterPro" id="IPR041726">
    <property type="entry name" value="ACAD10_11_N"/>
</dbReference>
<dbReference type="RefSeq" id="WP_188768340.1">
    <property type="nucleotide sequence ID" value="NZ_BMHK01000003.1"/>
</dbReference>
<name>A0A916TPX0_9SPHN</name>
<evidence type="ECO:0000313" key="3">
    <source>
        <dbReference type="Proteomes" id="UP000608154"/>
    </source>
</evidence>
<sequence>MSDVIVAPETRDLDELATRLAGWLGTRMPQASDIAIANLAYPRGAGQSHETILFDAHWREAGRDHAQGCVLRIKPRSFTVFPDNLFDEQYQIMKVLSDGGYVRVARPLWFEEDASLLGNPFFVMEKKQGRVPVSVPPYAREGWLRDAAPEQRRVLWRNAVGQLAAIQKVPLGECAFLKGPDGAEQGLEQEWEKYTRFAAWLQETETLPVLDEALARLKALWPKNRPEGLVWGDARIGNMMFDENFDVVAVMDWEQPSLGGALHDLAWFCVLADTMHGPQSTYGAPLEGMGSRDETVDLWEEITGKSAADLGWYEDFAQFKMTCTGIRLGHLRGAPMMDEAAMRTRLKVE</sequence>
<dbReference type="Pfam" id="PF01636">
    <property type="entry name" value="APH"/>
    <property type="match status" value="1"/>
</dbReference>
<evidence type="ECO:0000313" key="2">
    <source>
        <dbReference type="EMBL" id="GGB90712.1"/>
    </source>
</evidence>
<reference evidence="2" key="1">
    <citation type="journal article" date="2014" name="Int. J. Syst. Evol. Microbiol.">
        <title>Complete genome sequence of Corynebacterium casei LMG S-19264T (=DSM 44701T), isolated from a smear-ripened cheese.</title>
        <authorList>
            <consortium name="US DOE Joint Genome Institute (JGI-PGF)"/>
            <person name="Walter F."/>
            <person name="Albersmeier A."/>
            <person name="Kalinowski J."/>
            <person name="Ruckert C."/>
        </authorList>
    </citation>
    <scope>NUCLEOTIDE SEQUENCE</scope>
    <source>
        <strain evidence="2">CGMCC 1.15095</strain>
    </source>
</reference>
<protein>
    <submittedName>
        <fullName evidence="2">Aminoglycoside phosphotransferase</fullName>
    </submittedName>
</protein>
<dbReference type="AlphaFoldDB" id="A0A916TPX0"/>
<evidence type="ECO:0000259" key="1">
    <source>
        <dbReference type="Pfam" id="PF01636"/>
    </source>
</evidence>
<dbReference type="SUPFAM" id="SSF56112">
    <property type="entry name" value="Protein kinase-like (PK-like)"/>
    <property type="match status" value="1"/>
</dbReference>
<dbReference type="InterPro" id="IPR002575">
    <property type="entry name" value="Aminoglycoside_PTrfase"/>
</dbReference>
<dbReference type="EMBL" id="BMHK01000003">
    <property type="protein sequence ID" value="GGB90712.1"/>
    <property type="molecule type" value="Genomic_DNA"/>
</dbReference>
<dbReference type="CDD" id="cd05154">
    <property type="entry name" value="ACAD10_11_N-like"/>
    <property type="match status" value="1"/>
</dbReference>
<dbReference type="InterPro" id="IPR011009">
    <property type="entry name" value="Kinase-like_dom_sf"/>
</dbReference>
<gene>
    <name evidence="2" type="ORF">GCM10011494_06350</name>
</gene>
<reference evidence="2" key="2">
    <citation type="submission" date="2020-09" db="EMBL/GenBank/DDBJ databases">
        <authorList>
            <person name="Sun Q."/>
            <person name="Zhou Y."/>
        </authorList>
    </citation>
    <scope>NUCLEOTIDE SEQUENCE</scope>
    <source>
        <strain evidence="2">CGMCC 1.15095</strain>
    </source>
</reference>
<dbReference type="Gene3D" id="3.90.1200.10">
    <property type="match status" value="1"/>
</dbReference>
<feature type="domain" description="Aminoglycoside phosphotransferase" evidence="1">
    <location>
        <begin position="68"/>
        <end position="273"/>
    </location>
</feature>
<accession>A0A916TPX0</accession>
<keyword evidence="3" id="KW-1185">Reference proteome</keyword>
<dbReference type="Gene3D" id="3.30.200.20">
    <property type="entry name" value="Phosphorylase Kinase, domain 1"/>
    <property type="match status" value="1"/>
</dbReference>